<feature type="region of interest" description="Disordered" evidence="1">
    <location>
        <begin position="171"/>
        <end position="239"/>
    </location>
</feature>
<dbReference type="Proteomes" id="UP000299102">
    <property type="component" value="Unassembled WGS sequence"/>
</dbReference>
<feature type="region of interest" description="Disordered" evidence="1">
    <location>
        <begin position="35"/>
        <end position="62"/>
    </location>
</feature>
<sequence>MRNLGPVFSRQRPAAHATAWRSRIERQLTWITTSPASASTNHIANTSGASRRGRARRPWGQRRPSCVRVLPNTRAAARARCAPTGLRIICDYPQLCLRPDIHHRTKADVAINIKANLLKCRRLGTAATLQVQSALVRPPPAPTGRRSVRRAARLPRCGRCAYPTSWEQLFYQEPMPGAPRRSERRPRRGPEREEEDTGSLTHAWLSAPPPPPSSTICNPVPPPAAERMRTTRTPAGGPA</sequence>
<keyword evidence="3" id="KW-1185">Reference proteome</keyword>
<accession>A0A4C1VS03</accession>
<proteinExistence type="predicted"/>
<feature type="compositionally biased region" description="Pro residues" evidence="1">
    <location>
        <begin position="207"/>
        <end position="224"/>
    </location>
</feature>
<evidence type="ECO:0000313" key="3">
    <source>
        <dbReference type="Proteomes" id="UP000299102"/>
    </source>
</evidence>
<gene>
    <name evidence="2" type="ORF">EVAR_36221_1</name>
</gene>
<evidence type="ECO:0000313" key="2">
    <source>
        <dbReference type="EMBL" id="GBP41463.1"/>
    </source>
</evidence>
<organism evidence="2 3">
    <name type="scientific">Eumeta variegata</name>
    <name type="common">Bagworm moth</name>
    <name type="synonym">Eumeta japonica</name>
    <dbReference type="NCBI Taxonomy" id="151549"/>
    <lineage>
        <taxon>Eukaryota</taxon>
        <taxon>Metazoa</taxon>
        <taxon>Ecdysozoa</taxon>
        <taxon>Arthropoda</taxon>
        <taxon>Hexapoda</taxon>
        <taxon>Insecta</taxon>
        <taxon>Pterygota</taxon>
        <taxon>Neoptera</taxon>
        <taxon>Endopterygota</taxon>
        <taxon>Lepidoptera</taxon>
        <taxon>Glossata</taxon>
        <taxon>Ditrysia</taxon>
        <taxon>Tineoidea</taxon>
        <taxon>Psychidae</taxon>
        <taxon>Oiketicinae</taxon>
        <taxon>Eumeta</taxon>
    </lineage>
</organism>
<protein>
    <submittedName>
        <fullName evidence="2">Uncharacterized protein</fullName>
    </submittedName>
</protein>
<feature type="compositionally biased region" description="Polar residues" evidence="1">
    <location>
        <begin position="35"/>
        <end position="46"/>
    </location>
</feature>
<dbReference type="EMBL" id="BGZK01000399">
    <property type="protein sequence ID" value="GBP41463.1"/>
    <property type="molecule type" value="Genomic_DNA"/>
</dbReference>
<feature type="compositionally biased region" description="Basic residues" evidence="1">
    <location>
        <begin position="51"/>
        <end position="60"/>
    </location>
</feature>
<reference evidence="2 3" key="1">
    <citation type="journal article" date="2019" name="Commun. Biol.">
        <title>The bagworm genome reveals a unique fibroin gene that provides high tensile strength.</title>
        <authorList>
            <person name="Kono N."/>
            <person name="Nakamura H."/>
            <person name="Ohtoshi R."/>
            <person name="Tomita M."/>
            <person name="Numata K."/>
            <person name="Arakawa K."/>
        </authorList>
    </citation>
    <scope>NUCLEOTIDE SEQUENCE [LARGE SCALE GENOMIC DNA]</scope>
</reference>
<dbReference type="AlphaFoldDB" id="A0A4C1VS03"/>
<name>A0A4C1VS03_EUMVA</name>
<evidence type="ECO:0000256" key="1">
    <source>
        <dbReference type="SAM" id="MobiDB-lite"/>
    </source>
</evidence>
<comment type="caution">
    <text evidence="2">The sequence shown here is derived from an EMBL/GenBank/DDBJ whole genome shotgun (WGS) entry which is preliminary data.</text>
</comment>